<organism evidence="1">
    <name type="scientific">Candidatus Methanomethylicus mesodigestus</name>
    <dbReference type="NCBI Taxonomy" id="1867258"/>
    <lineage>
        <taxon>Archaea</taxon>
        <taxon>Thermoproteota</taxon>
        <taxon>Methanosuratincolia</taxon>
        <taxon>Candidatus Methanomethylicales</taxon>
        <taxon>Candidatus Methanomethylicaceae</taxon>
        <taxon>Candidatus Methanomethylicus</taxon>
    </lineage>
</organism>
<name>A0A7C3ES37_9CREN</name>
<dbReference type="EMBL" id="DSTX01000002">
    <property type="protein sequence ID" value="HFK19980.1"/>
    <property type="molecule type" value="Genomic_DNA"/>
</dbReference>
<comment type="caution">
    <text evidence="1">The sequence shown here is derived from an EMBL/GenBank/DDBJ whole genome shotgun (WGS) entry which is preliminary data.</text>
</comment>
<evidence type="ECO:0000313" key="1">
    <source>
        <dbReference type="EMBL" id="HFK19980.1"/>
    </source>
</evidence>
<reference evidence="1" key="1">
    <citation type="journal article" date="2020" name="mSystems">
        <title>Genome- and Community-Level Interaction Insights into Carbon Utilization and Element Cycling Functions of Hydrothermarchaeota in Hydrothermal Sediment.</title>
        <authorList>
            <person name="Zhou Z."/>
            <person name="Liu Y."/>
            <person name="Xu W."/>
            <person name="Pan J."/>
            <person name="Luo Z.H."/>
            <person name="Li M."/>
        </authorList>
    </citation>
    <scope>NUCLEOTIDE SEQUENCE [LARGE SCALE GENOMIC DNA]</scope>
    <source>
        <strain evidence="1">SpSt-468</strain>
    </source>
</reference>
<protein>
    <submittedName>
        <fullName evidence="1">Uncharacterized protein</fullName>
    </submittedName>
</protein>
<sequence length="93" mass="10447">MVNDFAARVLARLNKDEFEKVASKRIRDIFGEPCASSIMYHLGDPSVFKDPSLFETKIQAMFGIGADLILTKILDDVEKPKKHAKPTKKKEAP</sequence>
<accession>A0A7C3ES37</accession>
<gene>
    <name evidence="1" type="ORF">ENS19_01720</name>
</gene>
<dbReference type="AlphaFoldDB" id="A0A7C3ES37"/>
<proteinExistence type="predicted"/>